<protein>
    <submittedName>
        <fullName evidence="5">VRR-NUC domain-containing protein</fullName>
    </submittedName>
</protein>
<proteinExistence type="predicted"/>
<keyword evidence="2" id="KW-0540">Nuclease</keyword>
<dbReference type="InterPro" id="IPR014883">
    <property type="entry name" value="VRR_NUC"/>
</dbReference>
<organism evidence="5 6">
    <name type="scientific">Fusobacterium mortiferum ATCC 9817</name>
    <dbReference type="NCBI Taxonomy" id="469616"/>
    <lineage>
        <taxon>Bacteria</taxon>
        <taxon>Fusobacteriati</taxon>
        <taxon>Fusobacteriota</taxon>
        <taxon>Fusobacteriia</taxon>
        <taxon>Fusobacteriales</taxon>
        <taxon>Fusobacteriaceae</taxon>
        <taxon>Fusobacterium</taxon>
    </lineage>
</organism>
<name>A0ABN5JA88_FUSMR</name>
<dbReference type="Proteomes" id="UP000240258">
    <property type="component" value="Chromosome"/>
</dbReference>
<evidence type="ECO:0000259" key="4">
    <source>
        <dbReference type="SMART" id="SM00990"/>
    </source>
</evidence>
<evidence type="ECO:0000256" key="2">
    <source>
        <dbReference type="ARBA" id="ARBA00022722"/>
    </source>
</evidence>
<keyword evidence="3" id="KW-0378">Hydrolase</keyword>
<comment type="cofactor">
    <cofactor evidence="1">
        <name>Mg(2+)</name>
        <dbReference type="ChEBI" id="CHEBI:18420"/>
    </cofactor>
</comment>
<feature type="domain" description="VRR-NUC" evidence="4">
    <location>
        <begin position="1"/>
        <end position="104"/>
    </location>
</feature>
<sequence length="117" mass="13409">MRETDIQSTIIRYLEILETQGKLFFNRTNNIPPVNKDSKGKVIGFRSLPFGAKKGIPDIWVIINGKTIGLEVKTPTGKQSKEQKEIQEKFIKNGADYYVVRSYEEVKNILDKYLKSA</sequence>
<evidence type="ECO:0000256" key="3">
    <source>
        <dbReference type="ARBA" id="ARBA00022801"/>
    </source>
</evidence>
<dbReference type="SMART" id="SM00990">
    <property type="entry name" value="VRR_NUC"/>
    <property type="match status" value="1"/>
</dbReference>
<evidence type="ECO:0000313" key="5">
    <source>
        <dbReference type="EMBL" id="AVQ19379.1"/>
    </source>
</evidence>
<dbReference type="EMBL" id="CP028102">
    <property type="protein sequence ID" value="AVQ19379.1"/>
    <property type="molecule type" value="Genomic_DNA"/>
</dbReference>
<keyword evidence="6" id="KW-1185">Reference proteome</keyword>
<dbReference type="GeneID" id="62763837"/>
<evidence type="ECO:0000313" key="6">
    <source>
        <dbReference type="Proteomes" id="UP000240258"/>
    </source>
</evidence>
<dbReference type="RefSeq" id="WP_005885365.1">
    <property type="nucleotide sequence ID" value="NZ_CP028102.1"/>
</dbReference>
<reference evidence="6" key="1">
    <citation type="journal article" date="2018" name="MSphere">
        <title>Fusobacterium Genomics Using MinION and Illumina Sequencing Enables Genome Completion and Correction.</title>
        <authorList>
            <person name="Todd S.M."/>
            <person name="Settlage R.E."/>
            <person name="Lahmers K.K."/>
            <person name="Slade D.J."/>
        </authorList>
    </citation>
    <scope>NUCLEOTIDE SEQUENCE [LARGE SCALE GENOMIC DNA]</scope>
    <source>
        <strain evidence="6">ATCC 9817</strain>
    </source>
</reference>
<evidence type="ECO:0000256" key="1">
    <source>
        <dbReference type="ARBA" id="ARBA00001946"/>
    </source>
</evidence>
<dbReference type="Gene3D" id="3.40.1350.10">
    <property type="match status" value="1"/>
</dbReference>
<dbReference type="InterPro" id="IPR011856">
    <property type="entry name" value="tRNA_endonuc-like_dom_sf"/>
</dbReference>
<accession>A0ABN5JA88</accession>
<gene>
    <name evidence="5" type="ORF">C4N19_09865</name>
</gene>